<name>A0A084B1P8_STACB</name>
<accession>A0A084B1P8</accession>
<dbReference type="EMBL" id="KL648283">
    <property type="protein sequence ID" value="KEY71477.1"/>
    <property type="molecule type" value="Genomic_DNA"/>
</dbReference>
<evidence type="ECO:0000259" key="4">
    <source>
        <dbReference type="PROSITE" id="PS50127"/>
    </source>
</evidence>
<sequence length="1003" mass="108965">MAGKKGGENSKKAVGNARKADAAAQKAAAEDAKQAAAEAEEWQKGAKSNAKKEAEAAKKAEQAKKKAEKDALMAEEEANVGGRAEPKKTKAPVKKSRGLDLSQLDGDSPSALNASGIDNALDALTLAGGSDDSKIDKHPERRFPAAFAKYEARRLDEMKKDGSGVGLRLDQRKQRIRKEFEKSPENPFNQVTASYNVSKSELAEIKAKEMAKIEQRLGNSGLKQACPQGVFVAITPDDPALWSAVLFVRQGPYAPAVLRFHISFPDSYPTLPPLVTFSTEMFHPLITPSTTYMYTTDIQDNGTVSATDDERLPPGGFSLRHGFPDWFGRGKRSSAPSSRQASGQHAATTPDRLGPAAQQASPESAATAATSVPSYMRTDRRTTSTYDVLGYIKSAFDSEQVLNAVPLDAAGNPGAWHAWRTHQRNLGKLPADQGRGDGAATPDDPKDTPVPVATRRPGEWNWEGVWEDRVKKNIASSLSESVLYGTAGTDDIIRFLSMEGNEVESIQENIQRTLESSLLLRREYHVEFIAFTYRSSYDYRHIFCNAESNTIKSHTIPRRDSHQVHWADHLTPPAIDAMPAETSSQHTCNERTRFMEDVVSGRCFLPSTQRVSGKPSPLRIIKRHQSHEGHVAHGSSRSTSGSTGSAAVASAGADWSLTVSKKRGSRTLHALGRRQAKCASEDVELRSREGAESVPAMRMRRQRRPSILELLGQWKSRSSSGSDDVPSIRCSAQAATTRFAEHQGAGAQDATPGPASLAAPYVLSPFITIDSSTTGLDHGQCSVWVAIEVSGRLSQASTLQSVPGMATGSFIGNTLDRFFEYGCLYDLSIDIVPMPGTRVVQVLGEQHFPTTIHAGSSILLVVQVCLEQEAVRRPTHAGHRRQRSEELIEDLELELGDTRVEYMQIRVTYSHSAFPDHCSPGTSSGAQEAMQQILGKSSLGEPVPQELGRGNEAPDSAFYDMFGDKESESNLDDGVGSSRVPVVKRASPGRAAREALRGLPWTN</sequence>
<feature type="region of interest" description="Disordered" evidence="3">
    <location>
        <begin position="626"/>
        <end position="653"/>
    </location>
</feature>
<dbReference type="GO" id="GO:0003713">
    <property type="term" value="F:transcription coactivator activity"/>
    <property type="evidence" value="ECO:0007669"/>
    <property type="project" value="TreeGrafter"/>
</dbReference>
<dbReference type="InterPro" id="IPR054414">
    <property type="entry name" value="Ccdc124/Oxs1_C"/>
</dbReference>
<dbReference type="HOGENOM" id="CLU_011939_0_0_1"/>
<feature type="domain" description="UBC core" evidence="4">
    <location>
        <begin position="205"/>
        <end position="388"/>
    </location>
</feature>
<dbReference type="Gene3D" id="3.10.110.10">
    <property type="entry name" value="Ubiquitin Conjugating Enzyme"/>
    <property type="match status" value="1"/>
</dbReference>
<dbReference type="InterPro" id="IPR054413">
    <property type="entry name" value="LSO1/2"/>
</dbReference>
<feature type="region of interest" description="Disordered" evidence="3">
    <location>
        <begin position="427"/>
        <end position="454"/>
    </location>
</feature>
<feature type="compositionally biased region" description="Polar residues" evidence="3">
    <location>
        <begin position="334"/>
        <end position="347"/>
    </location>
</feature>
<evidence type="ECO:0000256" key="1">
    <source>
        <dbReference type="ARBA" id="ARBA00008296"/>
    </source>
</evidence>
<keyword evidence="2" id="KW-0175">Coiled coil</keyword>
<feature type="compositionally biased region" description="Basic and acidic residues" evidence="3">
    <location>
        <begin position="50"/>
        <end position="72"/>
    </location>
</feature>
<dbReference type="InterPro" id="IPR016135">
    <property type="entry name" value="UBQ-conjugating_enzyme/RWD"/>
</dbReference>
<evidence type="ECO:0000256" key="2">
    <source>
        <dbReference type="ARBA" id="ARBA00023054"/>
    </source>
</evidence>
<feature type="compositionally biased region" description="Low complexity" evidence="3">
    <location>
        <begin position="632"/>
        <end position="653"/>
    </location>
</feature>
<dbReference type="Pfam" id="PF00179">
    <property type="entry name" value="UQ_con"/>
    <property type="match status" value="1"/>
</dbReference>
<evidence type="ECO:0000256" key="3">
    <source>
        <dbReference type="SAM" id="MobiDB-lite"/>
    </source>
</evidence>
<feature type="region of interest" description="Disordered" evidence="3">
    <location>
        <begin position="1"/>
        <end position="110"/>
    </location>
</feature>
<evidence type="ECO:0000313" key="5">
    <source>
        <dbReference type="EMBL" id="KEY71477.1"/>
    </source>
</evidence>
<dbReference type="Proteomes" id="UP000028045">
    <property type="component" value="Unassembled WGS sequence"/>
</dbReference>
<feature type="compositionally biased region" description="Basic and acidic residues" evidence="3">
    <location>
        <begin position="1"/>
        <end position="11"/>
    </location>
</feature>
<dbReference type="PANTHER" id="PTHR21680">
    <property type="entry name" value="COILED-COIL DOMAIN-CONTAINING PROTEIN 124"/>
    <property type="match status" value="1"/>
</dbReference>
<dbReference type="AlphaFoldDB" id="A0A084B1P8"/>
<dbReference type="InterPro" id="IPR010422">
    <property type="entry name" value="Ccdc124/Oxs1"/>
</dbReference>
<feature type="compositionally biased region" description="Basic and acidic residues" evidence="3">
    <location>
        <begin position="679"/>
        <end position="691"/>
    </location>
</feature>
<comment type="similarity">
    <text evidence="1">Belongs to the CCDC124 family.</text>
</comment>
<dbReference type="InterPro" id="IPR000608">
    <property type="entry name" value="UBC"/>
</dbReference>
<dbReference type="SUPFAM" id="SSF54495">
    <property type="entry name" value="UBC-like"/>
    <property type="match status" value="1"/>
</dbReference>
<feature type="region of interest" description="Disordered" evidence="3">
    <location>
        <begin position="668"/>
        <end position="700"/>
    </location>
</feature>
<keyword evidence="6" id="KW-1185">Reference proteome</keyword>
<gene>
    <name evidence="5" type="ORF">S7711_03544</name>
</gene>
<protein>
    <recommendedName>
        <fullName evidence="4">UBC core domain-containing protein</fullName>
    </recommendedName>
</protein>
<feature type="region of interest" description="Disordered" evidence="3">
    <location>
        <begin position="939"/>
        <end position="991"/>
    </location>
</feature>
<dbReference type="GO" id="GO:0005634">
    <property type="term" value="C:nucleus"/>
    <property type="evidence" value="ECO:0007669"/>
    <property type="project" value="TreeGrafter"/>
</dbReference>
<evidence type="ECO:0000313" key="6">
    <source>
        <dbReference type="Proteomes" id="UP000028045"/>
    </source>
</evidence>
<dbReference type="OrthoDB" id="5596422at2759"/>
<dbReference type="CDD" id="cd23814">
    <property type="entry name" value="UEV_AKTIP"/>
    <property type="match status" value="1"/>
</dbReference>
<feature type="compositionally biased region" description="Low complexity" evidence="3">
    <location>
        <begin position="355"/>
        <end position="370"/>
    </location>
</feature>
<feature type="region of interest" description="Disordered" evidence="3">
    <location>
        <begin position="329"/>
        <end position="376"/>
    </location>
</feature>
<dbReference type="GO" id="GO:0006366">
    <property type="term" value="P:transcription by RNA polymerase II"/>
    <property type="evidence" value="ECO:0007669"/>
    <property type="project" value="TreeGrafter"/>
</dbReference>
<dbReference type="PANTHER" id="PTHR21680:SF0">
    <property type="entry name" value="COILED-COIL DOMAIN-CONTAINING PROTEIN 124"/>
    <property type="match status" value="1"/>
</dbReference>
<reference evidence="5 6" key="1">
    <citation type="journal article" date="2014" name="BMC Genomics">
        <title>Comparative genome sequencing reveals chemotype-specific gene clusters in the toxigenic black mold Stachybotrys.</title>
        <authorList>
            <person name="Semeiks J."/>
            <person name="Borek D."/>
            <person name="Otwinowski Z."/>
            <person name="Grishin N.V."/>
        </authorList>
    </citation>
    <scope>NUCLEOTIDE SEQUENCE [LARGE SCALE GENOMIC DNA]</scope>
    <source>
        <strain evidence="6">CBS 109288 / IBT 7711</strain>
    </source>
</reference>
<organism evidence="5 6">
    <name type="scientific">Stachybotrys chartarum (strain CBS 109288 / IBT 7711)</name>
    <name type="common">Toxic black mold</name>
    <name type="synonym">Stilbospora chartarum</name>
    <dbReference type="NCBI Taxonomy" id="1280523"/>
    <lineage>
        <taxon>Eukaryota</taxon>
        <taxon>Fungi</taxon>
        <taxon>Dikarya</taxon>
        <taxon>Ascomycota</taxon>
        <taxon>Pezizomycotina</taxon>
        <taxon>Sordariomycetes</taxon>
        <taxon>Hypocreomycetidae</taxon>
        <taxon>Hypocreales</taxon>
        <taxon>Stachybotryaceae</taxon>
        <taxon>Stachybotrys</taxon>
    </lineage>
</organism>
<dbReference type="Pfam" id="PF06244">
    <property type="entry name" value="Ccdc124"/>
    <property type="match status" value="1"/>
</dbReference>
<dbReference type="Pfam" id="PF22048">
    <property type="entry name" value="LSO1_2-like"/>
    <property type="match status" value="1"/>
</dbReference>
<proteinExistence type="inferred from homology"/>
<dbReference type="PROSITE" id="PS50127">
    <property type="entry name" value="UBC_2"/>
    <property type="match status" value="1"/>
</dbReference>